<dbReference type="GO" id="GO:0005886">
    <property type="term" value="C:plasma membrane"/>
    <property type="evidence" value="ECO:0007669"/>
    <property type="project" value="TreeGrafter"/>
</dbReference>
<gene>
    <name evidence="6" type="ORF">N7449_004387</name>
</gene>
<keyword evidence="7" id="KW-1185">Reference proteome</keyword>
<dbReference type="EMBL" id="JAPQKQ010000003">
    <property type="protein sequence ID" value="KAJ5202308.1"/>
    <property type="molecule type" value="Genomic_DNA"/>
</dbReference>
<evidence type="ECO:0000313" key="6">
    <source>
        <dbReference type="EMBL" id="KAJ5202308.1"/>
    </source>
</evidence>
<evidence type="ECO:0008006" key="8">
    <source>
        <dbReference type="Google" id="ProtNLM"/>
    </source>
</evidence>
<feature type="transmembrane region" description="Helical" evidence="5">
    <location>
        <begin position="126"/>
        <end position="148"/>
    </location>
</feature>
<comment type="caution">
    <text evidence="6">The sequence shown here is derived from an EMBL/GenBank/DDBJ whole genome shotgun (WGS) entry which is preliminary data.</text>
</comment>
<dbReference type="PANTHER" id="PTHR23502">
    <property type="entry name" value="MAJOR FACILITATOR SUPERFAMILY"/>
    <property type="match status" value="1"/>
</dbReference>
<dbReference type="GO" id="GO:0022857">
    <property type="term" value="F:transmembrane transporter activity"/>
    <property type="evidence" value="ECO:0007669"/>
    <property type="project" value="TreeGrafter"/>
</dbReference>
<evidence type="ECO:0000256" key="4">
    <source>
        <dbReference type="ARBA" id="ARBA00023136"/>
    </source>
</evidence>
<feature type="transmembrane region" description="Helical" evidence="5">
    <location>
        <begin position="168"/>
        <end position="192"/>
    </location>
</feature>
<evidence type="ECO:0000256" key="1">
    <source>
        <dbReference type="ARBA" id="ARBA00004141"/>
    </source>
</evidence>
<keyword evidence="3 5" id="KW-1133">Transmembrane helix</keyword>
<evidence type="ECO:0000256" key="5">
    <source>
        <dbReference type="SAM" id="Phobius"/>
    </source>
</evidence>
<keyword evidence="4 5" id="KW-0472">Membrane</keyword>
<evidence type="ECO:0000256" key="3">
    <source>
        <dbReference type="ARBA" id="ARBA00022989"/>
    </source>
</evidence>
<reference evidence="6" key="1">
    <citation type="submission" date="2022-11" db="EMBL/GenBank/DDBJ databases">
        <authorList>
            <person name="Petersen C."/>
        </authorList>
    </citation>
    <scope>NUCLEOTIDE SEQUENCE</scope>
    <source>
        <strain evidence="6">IBT 20477</strain>
    </source>
</reference>
<name>A0A9W9SXW9_9EURO</name>
<dbReference type="AlphaFoldDB" id="A0A9W9SXW9"/>
<dbReference type="OrthoDB" id="5215911at2759"/>
<dbReference type="PANTHER" id="PTHR23502:SF30">
    <property type="entry name" value="TRANSPORTER, PUTATIVE (AFU_ORTHOLOGUE AFUA_8G04702)-RELATED"/>
    <property type="match status" value="1"/>
</dbReference>
<dbReference type="Gene3D" id="1.20.1250.20">
    <property type="entry name" value="MFS general substrate transporter like domains"/>
    <property type="match status" value="1"/>
</dbReference>
<feature type="transmembrane region" description="Helical" evidence="5">
    <location>
        <begin position="29"/>
        <end position="48"/>
    </location>
</feature>
<accession>A0A9W9SXW9</accession>
<comment type="subcellular location">
    <subcellularLocation>
        <location evidence="1">Membrane</location>
        <topology evidence="1">Multi-pass membrane protein</topology>
    </subcellularLocation>
</comment>
<reference evidence="6" key="2">
    <citation type="journal article" date="2023" name="IMA Fungus">
        <title>Comparative genomic study of the Penicillium genus elucidates a diverse pangenome and 15 lateral gene transfer events.</title>
        <authorList>
            <person name="Petersen C."/>
            <person name="Sorensen T."/>
            <person name="Nielsen M.R."/>
            <person name="Sondergaard T.E."/>
            <person name="Sorensen J.L."/>
            <person name="Fitzpatrick D.A."/>
            <person name="Frisvad J.C."/>
            <person name="Nielsen K.L."/>
        </authorList>
    </citation>
    <scope>NUCLEOTIDE SEQUENCE</scope>
    <source>
        <strain evidence="6">IBT 20477</strain>
    </source>
</reference>
<dbReference type="Proteomes" id="UP001150942">
    <property type="component" value="Unassembled WGS sequence"/>
</dbReference>
<protein>
    <recommendedName>
        <fullName evidence="8">Major facilitator superfamily (MFS) profile domain-containing protein</fullName>
    </recommendedName>
</protein>
<evidence type="ECO:0000256" key="2">
    <source>
        <dbReference type="ARBA" id="ARBA00022692"/>
    </source>
</evidence>
<evidence type="ECO:0000313" key="7">
    <source>
        <dbReference type="Proteomes" id="UP001150942"/>
    </source>
</evidence>
<proteinExistence type="predicted"/>
<keyword evidence="2 5" id="KW-0812">Transmembrane</keyword>
<sequence length="281" mass="31638">MYMFVPCGSNFIAALIAGFINDGVGWHWVQPWSAILLGVTLILTFFFYEETLYTHPAVEATEADVCLPDHKLNLKFTDCKRPLSPTPAALEEGMLYELKSHGDKLKLWSYNDVSLSQIFRMMYRPVLIFLCPNIIWAGFMYGSALAWFNVYNAISSEILTAAPYNFSATSVGVTYVALLIRTIFAAAINAPLSDWYTILLARKLKGLRELEQRLWGLVAYCVAMPAGLLVRDQPWHHAMVGSRRHAKCFHNHGRSNFGHWGLVLVNDIKGEVPPHGLRSSI</sequence>
<dbReference type="SUPFAM" id="SSF103473">
    <property type="entry name" value="MFS general substrate transporter"/>
    <property type="match status" value="1"/>
</dbReference>
<organism evidence="6 7">
    <name type="scientific">Penicillium cf. viridicatum</name>
    <dbReference type="NCBI Taxonomy" id="2972119"/>
    <lineage>
        <taxon>Eukaryota</taxon>
        <taxon>Fungi</taxon>
        <taxon>Dikarya</taxon>
        <taxon>Ascomycota</taxon>
        <taxon>Pezizomycotina</taxon>
        <taxon>Eurotiomycetes</taxon>
        <taxon>Eurotiomycetidae</taxon>
        <taxon>Eurotiales</taxon>
        <taxon>Aspergillaceae</taxon>
        <taxon>Penicillium</taxon>
    </lineage>
</organism>
<dbReference type="InterPro" id="IPR036259">
    <property type="entry name" value="MFS_trans_sf"/>
</dbReference>